<evidence type="ECO:0000256" key="4">
    <source>
        <dbReference type="SAM" id="MobiDB-lite"/>
    </source>
</evidence>
<evidence type="ECO:0000256" key="3">
    <source>
        <dbReference type="ARBA" id="ARBA00022729"/>
    </source>
</evidence>
<dbReference type="PROSITE" id="PS51257">
    <property type="entry name" value="PROKAR_LIPOPROTEIN"/>
    <property type="match status" value="1"/>
</dbReference>
<comment type="caution">
    <text evidence="6">The sequence shown here is derived from an EMBL/GenBank/DDBJ whole genome shotgun (WGS) entry which is preliminary data.</text>
</comment>
<feature type="region of interest" description="Disordered" evidence="4">
    <location>
        <begin position="26"/>
        <end position="46"/>
    </location>
</feature>
<dbReference type="STRING" id="59561.AQZ59_00472"/>
<dbReference type="CDD" id="cd13585">
    <property type="entry name" value="PBP2_TMBP_like"/>
    <property type="match status" value="1"/>
</dbReference>
<dbReference type="PATRIC" id="fig|59561.3.peg.465"/>
<evidence type="ECO:0000313" key="6">
    <source>
        <dbReference type="EMBL" id="KTF04491.1"/>
    </source>
</evidence>
<evidence type="ECO:0000256" key="5">
    <source>
        <dbReference type="SAM" id="SignalP"/>
    </source>
</evidence>
<dbReference type="GO" id="GO:0042956">
    <property type="term" value="P:maltodextrin transmembrane transport"/>
    <property type="evidence" value="ECO:0007669"/>
    <property type="project" value="TreeGrafter"/>
</dbReference>
<protein>
    <submittedName>
        <fullName evidence="6">Putative arabinose-binding protein</fullName>
    </submittedName>
</protein>
<feature type="compositionally biased region" description="Low complexity" evidence="4">
    <location>
        <begin position="34"/>
        <end position="46"/>
    </location>
</feature>
<dbReference type="EMBL" id="LNIZ01000002">
    <property type="protein sequence ID" value="KTF04491.1"/>
    <property type="molecule type" value="Genomic_DNA"/>
</dbReference>
<keyword evidence="3 5" id="KW-0732">Signal</keyword>
<dbReference type="Proteomes" id="UP000054404">
    <property type="component" value="Unassembled WGS sequence"/>
</dbReference>
<dbReference type="Pfam" id="PF01547">
    <property type="entry name" value="SBP_bac_1"/>
    <property type="match status" value="1"/>
</dbReference>
<comment type="similarity">
    <text evidence="1">Belongs to the bacterial solute-binding protein 1 family.</text>
</comment>
<evidence type="ECO:0000256" key="1">
    <source>
        <dbReference type="ARBA" id="ARBA00008520"/>
    </source>
</evidence>
<keyword evidence="2" id="KW-0813">Transport</keyword>
<dbReference type="GO" id="GO:1901982">
    <property type="term" value="F:maltose binding"/>
    <property type="evidence" value="ECO:0007669"/>
    <property type="project" value="TreeGrafter"/>
</dbReference>
<dbReference type="SUPFAM" id="SSF53850">
    <property type="entry name" value="Periplasmic binding protein-like II"/>
    <property type="match status" value="1"/>
</dbReference>
<keyword evidence="7" id="KW-1185">Reference proteome</keyword>
<dbReference type="Gene3D" id="3.40.190.10">
    <property type="entry name" value="Periplasmic binding protein-like II"/>
    <property type="match status" value="1"/>
</dbReference>
<name>A0A0W1KKJ6_9ACTO</name>
<dbReference type="RefSeq" id="WP_062612799.1">
    <property type="nucleotide sequence ID" value="NZ_LNIZ01000002.1"/>
</dbReference>
<sequence length="446" mass="47846">MKRSFLTATAAIGTLGLVLSACSPSTGGAEKTTDPSSEQSTSSESTTVTFRLWDDAAAPAYEESFKQFTAQHPDIKVEVEVVPWGDYWTQLPLDISSGEMADIFWVNSSNFALYADNGNLMNITEELGSDHEEWQQSVVDLYTRNDALWGIPQIWDSIALFYNKDLVDAAGVDVTKLTWGDNDTLLPALQKLTMDANGNTADSADFDANNIATYGMNAQADMQAIYLPFLAEAGGKFQNEDGSFDFASAEGVKAFTYITDLINKYHVAPSAAETNTNGDLAREMFIRGEMALFQSGPYSLKTIADNTDINWGIAPLIAGPEGAISTSHGVVAVGNEATQHREATLEVLKWLGTTEGQAPLGQMGVSFPGAVGAQDYFVNYWAEQGVDVSVFIDSAAGKTALSPFGPDVNAGTEAFIPRLLDVFLGSVPVEQGLKEARDAGNAAMNL</sequence>
<organism evidence="6 7">
    <name type="scientific">Trueperella bernardiae</name>
    <dbReference type="NCBI Taxonomy" id="59561"/>
    <lineage>
        <taxon>Bacteria</taxon>
        <taxon>Bacillati</taxon>
        <taxon>Actinomycetota</taxon>
        <taxon>Actinomycetes</taxon>
        <taxon>Actinomycetales</taxon>
        <taxon>Actinomycetaceae</taxon>
        <taxon>Trueperella</taxon>
    </lineage>
</organism>
<reference evidence="6 7" key="1">
    <citation type="submission" date="2015-11" db="EMBL/GenBank/DDBJ databases">
        <title>Draft Genome Sequence of the Type Strain Trueperella bernardiae LCDC 89-0504T, Isolated from Blood Culture.</title>
        <authorList>
            <person name="Bernier A.-M."/>
            <person name="Bernard K."/>
        </authorList>
    </citation>
    <scope>NUCLEOTIDE SEQUENCE [LARGE SCALE GENOMIC DNA]</scope>
    <source>
        <strain evidence="6 7">LCDC 89-0504</strain>
    </source>
</reference>
<dbReference type="InterPro" id="IPR006059">
    <property type="entry name" value="SBP"/>
</dbReference>
<dbReference type="PANTHER" id="PTHR30061:SF50">
    <property type="entry name" value="MALTOSE_MALTODEXTRIN-BINDING PERIPLASMIC PROTEIN"/>
    <property type="match status" value="1"/>
</dbReference>
<dbReference type="GO" id="GO:0055052">
    <property type="term" value="C:ATP-binding cassette (ABC) transporter complex, substrate-binding subunit-containing"/>
    <property type="evidence" value="ECO:0007669"/>
    <property type="project" value="TreeGrafter"/>
</dbReference>
<dbReference type="GO" id="GO:0015768">
    <property type="term" value="P:maltose transport"/>
    <property type="evidence" value="ECO:0007669"/>
    <property type="project" value="TreeGrafter"/>
</dbReference>
<proteinExistence type="inferred from homology"/>
<evidence type="ECO:0000256" key="2">
    <source>
        <dbReference type="ARBA" id="ARBA00022448"/>
    </source>
</evidence>
<dbReference type="OrthoDB" id="1650177at2"/>
<gene>
    <name evidence="6" type="primary">araN</name>
    <name evidence="6" type="ORF">AQZ59_00472</name>
</gene>
<feature type="signal peptide" evidence="5">
    <location>
        <begin position="1"/>
        <end position="28"/>
    </location>
</feature>
<feature type="chain" id="PRO_5006924260" evidence="5">
    <location>
        <begin position="29"/>
        <end position="446"/>
    </location>
</feature>
<dbReference type="AlphaFoldDB" id="A0A0W1KKJ6"/>
<evidence type="ECO:0000313" key="7">
    <source>
        <dbReference type="Proteomes" id="UP000054404"/>
    </source>
</evidence>
<accession>A0A0W1KKJ6</accession>
<dbReference type="PANTHER" id="PTHR30061">
    <property type="entry name" value="MALTOSE-BINDING PERIPLASMIC PROTEIN"/>
    <property type="match status" value="1"/>
</dbReference>